<accession>A0A1E3XC55</accession>
<dbReference type="AlphaFoldDB" id="A0A1E3XC55"/>
<evidence type="ECO:0000256" key="1">
    <source>
        <dbReference type="SAM" id="MobiDB-lite"/>
    </source>
</evidence>
<feature type="region of interest" description="Disordered" evidence="1">
    <location>
        <begin position="127"/>
        <end position="150"/>
    </location>
</feature>
<evidence type="ECO:0000313" key="2">
    <source>
        <dbReference type="EMBL" id="ODS33188.1"/>
    </source>
</evidence>
<gene>
    <name evidence="2" type="ORF">SCARUB_01666</name>
</gene>
<evidence type="ECO:0000313" key="3">
    <source>
        <dbReference type="Proteomes" id="UP000094056"/>
    </source>
</evidence>
<protein>
    <submittedName>
        <fullName evidence="2">Uncharacterized protein</fullName>
    </submittedName>
</protein>
<sequence length="260" mass="31145">MAKQSKKQNFENGAFVVSRSIFESDIWQKPPEYLKIWLYLIGKANHKGRKYRGYYCERGQYFCDYKELRDQLKYKIGYRSKIYGDFTPKNLMKYLRSTLMVTTMKKPRGLLITINNYDSYQVLGNYENTSEHSNENPTKTPDEHQSIPSINKNDKELKNLLMRKFEKFWKTYPARNGRKLEKGETLIRFRKLKEDEVPLVLKAVKNYANDPDIKNGIGIRDPKRFLRDGKGNQFWKEWLEVEHESEEKRFDEQGHRFKVL</sequence>
<name>A0A1E3XC55_9BACT</name>
<reference evidence="2 3" key="1">
    <citation type="submission" date="2016-07" db="EMBL/GenBank/DDBJ databases">
        <title>Draft genome of Scalindua rubra, obtained from a brine-seawater interface in the Red Sea, sheds light on salt adaptation in anammox bacteria.</title>
        <authorList>
            <person name="Speth D.R."/>
            <person name="Lagkouvardos I."/>
            <person name="Wang Y."/>
            <person name="Qian P.-Y."/>
            <person name="Dutilh B.E."/>
            <person name="Jetten M.S."/>
        </authorList>
    </citation>
    <scope>NUCLEOTIDE SEQUENCE [LARGE SCALE GENOMIC DNA]</scope>
    <source>
        <strain evidence="2">BSI-1</strain>
    </source>
</reference>
<dbReference type="Proteomes" id="UP000094056">
    <property type="component" value="Unassembled WGS sequence"/>
</dbReference>
<organism evidence="2 3">
    <name type="scientific">Candidatus Scalindua rubra</name>
    <dbReference type="NCBI Taxonomy" id="1872076"/>
    <lineage>
        <taxon>Bacteria</taxon>
        <taxon>Pseudomonadati</taxon>
        <taxon>Planctomycetota</taxon>
        <taxon>Candidatus Brocadiia</taxon>
        <taxon>Candidatus Brocadiales</taxon>
        <taxon>Candidatus Scalinduaceae</taxon>
        <taxon>Candidatus Scalindua</taxon>
    </lineage>
</organism>
<feature type="compositionally biased region" description="Basic and acidic residues" evidence="1">
    <location>
        <begin position="129"/>
        <end position="145"/>
    </location>
</feature>
<proteinExistence type="predicted"/>
<comment type="caution">
    <text evidence="2">The sequence shown here is derived from an EMBL/GenBank/DDBJ whole genome shotgun (WGS) entry which is preliminary data.</text>
</comment>
<dbReference type="EMBL" id="MAYW01000035">
    <property type="protein sequence ID" value="ODS33188.1"/>
    <property type="molecule type" value="Genomic_DNA"/>
</dbReference>